<sequence>MYSPFRLLASSHPLKGTFLLPALSNIFYTPSLYFKPILQAAQKNEYDNRSAISSLGSNDPGGSRLHPIFRSQSMPAGISSGAGCAAGLDSRPVHRRRPASAPAGFPRNFPSAFR</sequence>
<gene>
    <name evidence="2" type="ORF">H206_05182</name>
</gene>
<reference evidence="2 3" key="1">
    <citation type="submission" date="2017-01" db="EMBL/GenBank/DDBJ databases">
        <title>The cable genome- insights into the physiology and evolution of filamentous bacteria capable of sulfide oxidation via long distance electron transfer.</title>
        <authorList>
            <person name="Schreiber L."/>
            <person name="Bjerg J.T."/>
            <person name="Boggild A."/>
            <person name="Van De Vossenberg J."/>
            <person name="Meysman F."/>
            <person name="Nielsen L.P."/>
            <person name="Schramm A."/>
            <person name="Kjeldsen K.U."/>
        </authorList>
    </citation>
    <scope>NUCLEOTIDE SEQUENCE [LARGE SCALE GENOMIC DNA]</scope>
    <source>
        <strain evidence="2">MCF</strain>
    </source>
</reference>
<keyword evidence="3" id="KW-1185">Reference proteome</keyword>
<comment type="caution">
    <text evidence="2">The sequence shown here is derived from an EMBL/GenBank/DDBJ whole genome shotgun (WGS) entry which is preliminary data.</text>
</comment>
<evidence type="ECO:0000313" key="2">
    <source>
        <dbReference type="EMBL" id="RWX48280.1"/>
    </source>
</evidence>
<protein>
    <submittedName>
        <fullName evidence="2">Uncharacterized protein</fullName>
    </submittedName>
</protein>
<organism evidence="2 3">
    <name type="scientific">Candidatus Electrothrix aarhusensis</name>
    <dbReference type="NCBI Taxonomy" id="1859131"/>
    <lineage>
        <taxon>Bacteria</taxon>
        <taxon>Pseudomonadati</taxon>
        <taxon>Thermodesulfobacteriota</taxon>
        <taxon>Desulfobulbia</taxon>
        <taxon>Desulfobulbales</taxon>
        <taxon>Desulfobulbaceae</taxon>
        <taxon>Candidatus Electrothrix</taxon>
    </lineage>
</organism>
<evidence type="ECO:0000313" key="3">
    <source>
        <dbReference type="Proteomes" id="UP000287853"/>
    </source>
</evidence>
<dbReference type="AlphaFoldDB" id="A0A444J5H0"/>
<feature type="region of interest" description="Disordered" evidence="1">
    <location>
        <begin position="83"/>
        <end position="114"/>
    </location>
</feature>
<evidence type="ECO:0000256" key="1">
    <source>
        <dbReference type="SAM" id="MobiDB-lite"/>
    </source>
</evidence>
<dbReference type="Proteomes" id="UP000287853">
    <property type="component" value="Unassembled WGS sequence"/>
</dbReference>
<dbReference type="EMBL" id="MTKO01000002">
    <property type="protein sequence ID" value="RWX48280.1"/>
    <property type="molecule type" value="Genomic_DNA"/>
</dbReference>
<name>A0A444J5H0_9BACT</name>
<accession>A0A444J5H0</accession>
<proteinExistence type="predicted"/>